<dbReference type="Proteomes" id="UP001490940">
    <property type="component" value="Unassembled WGS sequence"/>
</dbReference>
<sequence length="140" mass="15305">MDKYRLRKEEWSRLLCMLLLCFIVNYRFISESYSTVMGGGKLTFVNLTLKPVTDDALIVQAKNSVVLSAIPLFISSKAAHRDGAWRESSATTFDDVDINVIDSSSVDPESGDDISARGAYLALNIINCSNYGSINGLSAA</sequence>
<comment type="caution">
    <text evidence="2">The sequence shown here is derived from an EMBL/GenBank/DDBJ whole genome shotgun (WGS) entry which is preliminary data.</text>
</comment>
<dbReference type="RefSeq" id="WP_342698447.1">
    <property type="nucleotide sequence ID" value="NZ_JBCGUG010000026.1"/>
</dbReference>
<gene>
    <name evidence="2" type="ORF">AAGT82_21990</name>
</gene>
<evidence type="ECO:0000256" key="1">
    <source>
        <dbReference type="SAM" id="Phobius"/>
    </source>
</evidence>
<organism evidence="2 3">
    <name type="scientific">Enterobacter quasihormaechei</name>
    <dbReference type="NCBI Taxonomy" id="2529382"/>
    <lineage>
        <taxon>Bacteria</taxon>
        <taxon>Pseudomonadati</taxon>
        <taxon>Pseudomonadota</taxon>
        <taxon>Gammaproteobacteria</taxon>
        <taxon>Enterobacterales</taxon>
        <taxon>Enterobacteriaceae</taxon>
        <taxon>Enterobacter</taxon>
    </lineage>
</organism>
<reference evidence="2 3" key="1">
    <citation type="submission" date="2024-04" db="EMBL/GenBank/DDBJ databases">
        <title>Draft genome sequence of a multidrug-resistant Enterobacter quasihormaechei Hakim RU_CBWE strain isolated from pond surface water at the University of Rajshahi in Bangladesh.</title>
        <authorList>
            <person name="Raihan J."/>
            <person name="Islam M.S."/>
            <person name="Khan M.U."/>
            <person name="Romance M."/>
            <person name="Haque M.H."/>
        </authorList>
    </citation>
    <scope>NUCLEOTIDE SEQUENCE [LARGE SCALE GENOMIC DNA]</scope>
    <source>
        <strain evidence="2 3">Hakim RU_CBWE</strain>
    </source>
</reference>
<keyword evidence="3" id="KW-1185">Reference proteome</keyword>
<name>A0ABU9PNY6_9ENTR</name>
<accession>A0ABU9PNY6</accession>
<keyword evidence="1" id="KW-0472">Membrane</keyword>
<feature type="transmembrane region" description="Helical" evidence="1">
    <location>
        <begin position="12"/>
        <end position="29"/>
    </location>
</feature>
<protein>
    <submittedName>
        <fullName evidence="2">Uncharacterized protein</fullName>
    </submittedName>
</protein>
<proteinExistence type="predicted"/>
<keyword evidence="1" id="KW-1133">Transmembrane helix</keyword>
<evidence type="ECO:0000313" key="2">
    <source>
        <dbReference type="EMBL" id="MEM0707071.1"/>
    </source>
</evidence>
<dbReference type="EMBL" id="JBCGUG010000026">
    <property type="protein sequence ID" value="MEM0707071.1"/>
    <property type="molecule type" value="Genomic_DNA"/>
</dbReference>
<keyword evidence="1" id="KW-0812">Transmembrane</keyword>
<evidence type="ECO:0000313" key="3">
    <source>
        <dbReference type="Proteomes" id="UP001490940"/>
    </source>
</evidence>